<evidence type="ECO:0000313" key="2">
    <source>
        <dbReference type="Proteomes" id="UP000031246"/>
    </source>
</evidence>
<proteinExistence type="predicted"/>
<name>A0A0C1FWN3_9SPHI</name>
<comment type="caution">
    <text evidence="1">The sequence shown here is derived from an EMBL/GenBank/DDBJ whole genome shotgun (WGS) entry which is preliminary data.</text>
</comment>
<dbReference type="AlphaFoldDB" id="A0A0C1FWN3"/>
<organism evidence="1 2">
    <name type="scientific">Pedobacter kyungheensis</name>
    <dbReference type="NCBI Taxonomy" id="1069985"/>
    <lineage>
        <taxon>Bacteria</taxon>
        <taxon>Pseudomonadati</taxon>
        <taxon>Bacteroidota</taxon>
        <taxon>Sphingobacteriia</taxon>
        <taxon>Sphingobacteriales</taxon>
        <taxon>Sphingobacteriaceae</taxon>
        <taxon>Pedobacter</taxon>
    </lineage>
</organism>
<dbReference type="EMBL" id="JSYN01000021">
    <property type="protein sequence ID" value="KIA92279.1"/>
    <property type="molecule type" value="Genomic_DNA"/>
</dbReference>
<dbReference type="RefSeq" id="WP_039478818.1">
    <property type="nucleotide sequence ID" value="NZ_JSYN01000021.1"/>
</dbReference>
<dbReference type="Pfam" id="PF18728">
    <property type="entry name" value="HEPN_AbiV"/>
    <property type="match status" value="1"/>
</dbReference>
<dbReference type="Proteomes" id="UP000031246">
    <property type="component" value="Unassembled WGS sequence"/>
</dbReference>
<dbReference type="InterPro" id="IPR030987">
    <property type="entry name" value="AbiV"/>
</dbReference>
<sequence>MNPKSQPVRSWTSLTPREYTDIVPIVIKNAKRHFLCADILAQNDQSQNAISHLILGSEELVKSFWCLLMSRNINLKQLPWFTKLFYNHKVRHELLKDFFSVYLFVFNSTLPTRSKGDSLLKNIQILLSRSVSAYGNYNWWKRADDLKQQTFYVDFKDGILDPSSFTKADYHIALNYITLFKEDMGKLIAKVNSLSDQELHNLIDEFQFFEIDKLRQEAYKSR</sequence>
<accession>A0A0C1FWN3</accession>
<keyword evidence="2" id="KW-1185">Reference proteome</keyword>
<evidence type="ECO:0000313" key="1">
    <source>
        <dbReference type="EMBL" id="KIA92279.1"/>
    </source>
</evidence>
<gene>
    <name evidence="1" type="ORF">OC25_17765</name>
</gene>
<evidence type="ECO:0008006" key="3">
    <source>
        <dbReference type="Google" id="ProtNLM"/>
    </source>
</evidence>
<reference evidence="1 2" key="1">
    <citation type="submission" date="2014-10" db="EMBL/GenBank/DDBJ databases">
        <title>Pedobacter Kyungheensis.</title>
        <authorList>
            <person name="Anderson B.M."/>
            <person name="Newman J.D."/>
        </authorList>
    </citation>
    <scope>NUCLEOTIDE SEQUENCE [LARGE SCALE GENOMIC DNA]</scope>
    <source>
        <strain evidence="1 2">KACC 16221</strain>
    </source>
</reference>
<protein>
    <recommendedName>
        <fullName evidence="3">AbiV family abortive infection protein</fullName>
    </recommendedName>
</protein>
<dbReference type="NCBIfam" id="TIGR04498">
    <property type="entry name" value="AbiV_defense"/>
    <property type="match status" value="1"/>
</dbReference>